<sequence length="427" mass="48699">MGTGDRLLDILCVVCGDRSSGKHYGIYSCDGCSGFFKRSIHSNREYTCKAQGILKGCCPIDKTHRNQCRACRLKKCFDVCMNKDVFFCVAVQHERGPRKAKQQLSNSDNSKSKFEIREKISSSFITAEYKESHLDQQWRYAPYLRTIQKSLDGPLLNSSLNILPSISSALYQNGNSSSKTQCSLIRLIIAAEKCQEMHWNAQSHTDISFMVSLANSDDNSNQTNIFSVNSSTSTLLQETTAKLLFMVVQWIKDITPFQDLTENDRRMLLEGTWAQLFLIHLAQWSKSWNLISLLDNENVYKETQDNEAIRELITIKKIVGLFKELTPDGNECGCLKAIALFTSDLANLDAPKTIDSLQLEALYSFYDYTTSRYVHVKFLGLLRILFLLSHVKSKTVELLFFQDTVGHIPIAHLLNNMYKTDQRIYHN</sequence>
<comment type="similarity">
    <text evidence="10">Belongs to the nuclear hormone receptor family.</text>
</comment>
<dbReference type="PRINTS" id="PR00047">
    <property type="entry name" value="STROIDFINGER"/>
</dbReference>
<keyword evidence="5 10" id="KW-0805">Transcription regulation</keyword>
<dbReference type="OrthoDB" id="5873264at2759"/>
<dbReference type="PROSITE" id="PS51843">
    <property type="entry name" value="NR_LBD"/>
    <property type="match status" value="1"/>
</dbReference>
<dbReference type="SUPFAM" id="SSF57716">
    <property type="entry name" value="Glucocorticoid receptor-like (DNA-binding domain)"/>
    <property type="match status" value="1"/>
</dbReference>
<evidence type="ECO:0000256" key="4">
    <source>
        <dbReference type="ARBA" id="ARBA00022833"/>
    </source>
</evidence>
<dbReference type="SUPFAM" id="SSF48508">
    <property type="entry name" value="Nuclear receptor ligand-binding domain"/>
    <property type="match status" value="1"/>
</dbReference>
<dbReference type="GeneID" id="103317603"/>
<comment type="subcellular location">
    <subcellularLocation>
        <location evidence="1 10">Nucleus</location>
    </subcellularLocation>
</comment>
<dbReference type="EnsemblMetazoa" id="XM_031928790">
    <property type="protein sequence ID" value="XP_031784650"/>
    <property type="gene ID" value="LOC103317603"/>
</dbReference>
<dbReference type="Pfam" id="PF00105">
    <property type="entry name" value="zf-C4"/>
    <property type="match status" value="1"/>
</dbReference>
<feature type="domain" description="NR LBD" evidence="12">
    <location>
        <begin position="147"/>
        <end position="421"/>
    </location>
</feature>
<dbReference type="PANTHER" id="PTHR24083">
    <property type="entry name" value="NUCLEAR HORMONE RECEPTOR"/>
    <property type="match status" value="1"/>
</dbReference>
<dbReference type="Pfam" id="PF00104">
    <property type="entry name" value="Hormone_recep"/>
    <property type="match status" value="1"/>
</dbReference>
<dbReference type="Proteomes" id="UP000002358">
    <property type="component" value="Chromosome 4"/>
</dbReference>
<keyword evidence="7 10" id="KW-0804">Transcription</keyword>
<name>A0A7M7QD12_NASVI</name>
<dbReference type="Gene3D" id="3.30.50.10">
    <property type="entry name" value="Erythroid Transcription Factor GATA-1, subunit A"/>
    <property type="match status" value="1"/>
</dbReference>
<dbReference type="GO" id="GO:0003700">
    <property type="term" value="F:DNA-binding transcription factor activity"/>
    <property type="evidence" value="ECO:0007669"/>
    <property type="project" value="InterPro"/>
</dbReference>
<dbReference type="KEGG" id="nvi:103317603"/>
<dbReference type="InterPro" id="IPR050274">
    <property type="entry name" value="Nuclear_hormone_rcpt_NR2"/>
</dbReference>
<dbReference type="InterPro" id="IPR001723">
    <property type="entry name" value="Nuclear_hrmn_rcpt"/>
</dbReference>
<evidence type="ECO:0000259" key="11">
    <source>
        <dbReference type="PROSITE" id="PS51030"/>
    </source>
</evidence>
<keyword evidence="6 10" id="KW-0238">DNA-binding</keyword>
<dbReference type="InterPro" id="IPR013088">
    <property type="entry name" value="Znf_NHR/GATA"/>
</dbReference>
<keyword evidence="14" id="KW-1185">Reference proteome</keyword>
<dbReference type="InParanoid" id="A0A7M7QD12"/>
<feature type="domain" description="Nuclear receptor" evidence="11">
    <location>
        <begin position="9"/>
        <end position="88"/>
    </location>
</feature>
<evidence type="ECO:0000256" key="3">
    <source>
        <dbReference type="ARBA" id="ARBA00022771"/>
    </source>
</evidence>
<keyword evidence="9 10" id="KW-0539">Nucleus</keyword>
<keyword evidence="4 10" id="KW-0862">Zinc</keyword>
<evidence type="ECO:0000313" key="14">
    <source>
        <dbReference type="Proteomes" id="UP000002358"/>
    </source>
</evidence>
<dbReference type="PRINTS" id="PR00398">
    <property type="entry name" value="STRDHORMONER"/>
</dbReference>
<keyword evidence="8 10" id="KW-0675">Receptor</keyword>
<protein>
    <submittedName>
        <fullName evidence="13">Uncharacterized protein</fullName>
    </submittedName>
</protein>
<proteinExistence type="inferred from homology"/>
<evidence type="ECO:0000256" key="10">
    <source>
        <dbReference type="RuleBase" id="RU004334"/>
    </source>
</evidence>
<dbReference type="SMART" id="SM00430">
    <property type="entry name" value="HOLI"/>
    <property type="match status" value="1"/>
</dbReference>
<evidence type="ECO:0000256" key="1">
    <source>
        <dbReference type="ARBA" id="ARBA00004123"/>
    </source>
</evidence>
<dbReference type="PROSITE" id="PS00031">
    <property type="entry name" value="NUCLEAR_REC_DBD_1"/>
    <property type="match status" value="1"/>
</dbReference>
<dbReference type="InterPro" id="IPR001628">
    <property type="entry name" value="Znf_hrmn_rcpt"/>
</dbReference>
<dbReference type="GO" id="GO:0043565">
    <property type="term" value="F:sequence-specific DNA binding"/>
    <property type="evidence" value="ECO:0007669"/>
    <property type="project" value="InterPro"/>
</dbReference>
<dbReference type="SMART" id="SM00399">
    <property type="entry name" value="ZnF_C4"/>
    <property type="match status" value="1"/>
</dbReference>
<evidence type="ECO:0000256" key="9">
    <source>
        <dbReference type="ARBA" id="ARBA00023242"/>
    </source>
</evidence>
<dbReference type="AlphaFoldDB" id="A0A7M7QD12"/>
<dbReference type="RefSeq" id="XP_031784650.1">
    <property type="nucleotide sequence ID" value="XM_031928790.1"/>
</dbReference>
<dbReference type="InterPro" id="IPR035500">
    <property type="entry name" value="NHR-like_dom_sf"/>
</dbReference>
<keyword evidence="3 10" id="KW-0863">Zinc-finger</keyword>
<reference evidence="13" key="1">
    <citation type="submission" date="2021-01" db="UniProtKB">
        <authorList>
            <consortium name="EnsemblMetazoa"/>
        </authorList>
    </citation>
    <scope>IDENTIFICATION</scope>
</reference>
<dbReference type="GO" id="GO:0008270">
    <property type="term" value="F:zinc ion binding"/>
    <property type="evidence" value="ECO:0007669"/>
    <property type="project" value="UniProtKB-KW"/>
</dbReference>
<dbReference type="GO" id="GO:0005634">
    <property type="term" value="C:nucleus"/>
    <property type="evidence" value="ECO:0007669"/>
    <property type="project" value="UniProtKB-SubCell"/>
</dbReference>
<organism evidence="13 14">
    <name type="scientific">Nasonia vitripennis</name>
    <name type="common">Parasitic wasp</name>
    <dbReference type="NCBI Taxonomy" id="7425"/>
    <lineage>
        <taxon>Eukaryota</taxon>
        <taxon>Metazoa</taxon>
        <taxon>Ecdysozoa</taxon>
        <taxon>Arthropoda</taxon>
        <taxon>Hexapoda</taxon>
        <taxon>Insecta</taxon>
        <taxon>Pterygota</taxon>
        <taxon>Neoptera</taxon>
        <taxon>Endopterygota</taxon>
        <taxon>Hymenoptera</taxon>
        <taxon>Apocrita</taxon>
        <taxon>Proctotrupomorpha</taxon>
        <taxon>Chalcidoidea</taxon>
        <taxon>Pteromalidae</taxon>
        <taxon>Pteromalinae</taxon>
        <taxon>Nasonia</taxon>
    </lineage>
</organism>
<keyword evidence="2 10" id="KW-0479">Metal-binding</keyword>
<accession>A0A7M7QD12</accession>
<evidence type="ECO:0000256" key="5">
    <source>
        <dbReference type="ARBA" id="ARBA00023015"/>
    </source>
</evidence>
<dbReference type="Gene3D" id="1.10.565.10">
    <property type="entry name" value="Retinoid X Receptor"/>
    <property type="match status" value="1"/>
</dbReference>
<evidence type="ECO:0000256" key="8">
    <source>
        <dbReference type="ARBA" id="ARBA00023170"/>
    </source>
</evidence>
<dbReference type="InterPro" id="IPR000536">
    <property type="entry name" value="Nucl_hrmn_rcpt_lig-bd"/>
</dbReference>
<evidence type="ECO:0000256" key="7">
    <source>
        <dbReference type="ARBA" id="ARBA00023163"/>
    </source>
</evidence>
<evidence type="ECO:0000259" key="12">
    <source>
        <dbReference type="PROSITE" id="PS51843"/>
    </source>
</evidence>
<evidence type="ECO:0000313" key="13">
    <source>
        <dbReference type="EnsemblMetazoa" id="XP_031784650"/>
    </source>
</evidence>
<dbReference type="PROSITE" id="PS51030">
    <property type="entry name" value="NUCLEAR_REC_DBD_2"/>
    <property type="match status" value="1"/>
</dbReference>
<evidence type="ECO:0000256" key="2">
    <source>
        <dbReference type="ARBA" id="ARBA00022723"/>
    </source>
</evidence>
<evidence type="ECO:0000256" key="6">
    <source>
        <dbReference type="ARBA" id="ARBA00023125"/>
    </source>
</evidence>